<keyword evidence="3" id="KW-1185">Reference proteome</keyword>
<reference evidence="2 3" key="1">
    <citation type="submission" date="2024-05" db="EMBL/GenBank/DDBJ databases">
        <authorList>
            <person name="Duchaud E."/>
        </authorList>
    </citation>
    <scope>NUCLEOTIDE SEQUENCE [LARGE SCALE GENOMIC DNA]</scope>
    <source>
        <strain evidence="2">Ena-SAMPLE-TAB-13-05-2024-13:56:06:370-140305</strain>
    </source>
</reference>
<comment type="caution">
    <text evidence="2">The sequence shown here is derived from an EMBL/GenBank/DDBJ whole genome shotgun (WGS) entry which is preliminary data.</text>
</comment>
<proteinExistence type="predicted"/>
<feature type="chain" id="PRO_5046773625" description="Lipoprotein" evidence="1">
    <location>
        <begin position="23"/>
        <end position="167"/>
    </location>
</feature>
<dbReference type="RefSeq" id="WP_348739564.1">
    <property type="nucleotide sequence ID" value="NZ_CAXJRC010000042.1"/>
</dbReference>
<evidence type="ECO:0000313" key="2">
    <source>
        <dbReference type="EMBL" id="CAL2107990.1"/>
    </source>
</evidence>
<keyword evidence="1" id="KW-0732">Signal</keyword>
<protein>
    <recommendedName>
        <fullName evidence="4">Lipoprotein</fullName>
    </recommendedName>
</protein>
<dbReference type="Proteomes" id="UP001497602">
    <property type="component" value="Unassembled WGS sequence"/>
</dbReference>
<gene>
    <name evidence="2" type="ORF">T190115A13A_50232</name>
</gene>
<evidence type="ECO:0000256" key="1">
    <source>
        <dbReference type="SAM" id="SignalP"/>
    </source>
</evidence>
<feature type="signal peptide" evidence="1">
    <location>
        <begin position="1"/>
        <end position="22"/>
    </location>
</feature>
<evidence type="ECO:0008006" key="4">
    <source>
        <dbReference type="Google" id="ProtNLM"/>
    </source>
</evidence>
<accession>A0ABP1FFN6</accession>
<organism evidence="2 3">
    <name type="scientific">Tenacibaculum vairaonense</name>
    <dbReference type="NCBI Taxonomy" id="3137860"/>
    <lineage>
        <taxon>Bacteria</taxon>
        <taxon>Pseudomonadati</taxon>
        <taxon>Bacteroidota</taxon>
        <taxon>Flavobacteriia</taxon>
        <taxon>Flavobacteriales</taxon>
        <taxon>Flavobacteriaceae</taxon>
        <taxon>Tenacibaculum</taxon>
    </lineage>
</organism>
<dbReference type="EMBL" id="CAXJRC010000042">
    <property type="protein sequence ID" value="CAL2107990.1"/>
    <property type="molecule type" value="Genomic_DNA"/>
</dbReference>
<evidence type="ECO:0000313" key="3">
    <source>
        <dbReference type="Proteomes" id="UP001497602"/>
    </source>
</evidence>
<dbReference type="PROSITE" id="PS51257">
    <property type="entry name" value="PROKAR_LIPOPROTEIN"/>
    <property type="match status" value="1"/>
</dbReference>
<name>A0ABP1FFN6_9FLAO</name>
<sequence length="167" mass="18638">MKKLFIQTFLVLTSLFFFSCSGNDDNPEEQLSVNEIKMTVNGEELIFNKVVVGTYTYHAYGENIPKLTGTIDNSTDKIITIILRKNDVGSGSLAEIEYHEKGIDYRYSPIITHINCSKDGKITFVTSENDGANFAGVFSGRIQSCPIDTRVINYMNITNGSFKVKAK</sequence>